<dbReference type="GO" id="GO:0016853">
    <property type="term" value="F:isomerase activity"/>
    <property type="evidence" value="ECO:0007669"/>
    <property type="project" value="UniProtKB-KW"/>
</dbReference>
<dbReference type="GO" id="GO:0006508">
    <property type="term" value="P:proteolysis"/>
    <property type="evidence" value="ECO:0007669"/>
    <property type="project" value="UniProtKB-KW"/>
</dbReference>
<sequence length="347" mass="37701">MADKVVYQLPSEGDFCVVELDDGRRYRKQLVKFGNWVNPHDPRKKMVLDKSWAAQVVQNFKDKVLNKVPVVEGHPKTSGELLASTRGWLAGLSIEDDGVYGELDITASDTTTKIDSGLFDDVSISFDPDYLDKLKGDNVGPALLHVGIVNDPYLKGMKPFEALADKTKIIMLSESKELEVSKVKNDRDFPIDVKYTEEGEEKTITLPAGKEVEVSEDAAEAVTGQIKDATAPEKTDEEKAAEETAAKETEDKAAADKEAADKAEADAKAKADAEKSELEQTKEALADANKKIALGESEKAYDTLLREGKIVPAQKETFIALSTAATTGTISLADESTSSLSDLLTDL</sequence>
<keyword evidence="3" id="KW-1185">Reference proteome</keyword>
<keyword evidence="2" id="KW-0378">Hydrolase</keyword>
<name>A0ABT8K3T9_9MICC</name>
<evidence type="ECO:0000313" key="2">
    <source>
        <dbReference type="EMBL" id="MDN4611476.1"/>
    </source>
</evidence>
<feature type="region of interest" description="Disordered" evidence="1">
    <location>
        <begin position="210"/>
        <end position="292"/>
    </location>
</feature>
<dbReference type="Proteomes" id="UP001174209">
    <property type="component" value="Unassembled WGS sequence"/>
</dbReference>
<keyword evidence="2" id="KW-0413">Isomerase</keyword>
<feature type="compositionally biased region" description="Basic and acidic residues" evidence="1">
    <location>
        <begin position="230"/>
        <end position="290"/>
    </location>
</feature>
<organism evidence="2 3">
    <name type="scientific">Arthrobacter burdickii</name>
    <dbReference type="NCBI Taxonomy" id="3035920"/>
    <lineage>
        <taxon>Bacteria</taxon>
        <taxon>Bacillati</taxon>
        <taxon>Actinomycetota</taxon>
        <taxon>Actinomycetes</taxon>
        <taxon>Micrococcales</taxon>
        <taxon>Micrococcaceae</taxon>
        <taxon>Arthrobacter</taxon>
    </lineage>
</organism>
<evidence type="ECO:0000313" key="3">
    <source>
        <dbReference type="Proteomes" id="UP001174209"/>
    </source>
</evidence>
<dbReference type="InterPro" id="IPR012106">
    <property type="entry name" value="Phage_Mu_Gp1"/>
</dbReference>
<dbReference type="EMBL" id="JAROCG010000001">
    <property type="protein sequence ID" value="MDN4611476.1"/>
    <property type="molecule type" value="Genomic_DNA"/>
</dbReference>
<gene>
    <name evidence="2" type="ORF">P5G52_11445</name>
</gene>
<accession>A0ABT8K3T9</accession>
<keyword evidence="2" id="KW-0645">Protease</keyword>
<dbReference type="RefSeq" id="WP_301227471.1">
    <property type="nucleotide sequence ID" value="NZ_JAROCG010000001.1"/>
</dbReference>
<protein>
    <submittedName>
        <fullName evidence="2">Phage protease</fullName>
    </submittedName>
</protein>
<proteinExistence type="predicted"/>
<dbReference type="GO" id="GO:0008233">
    <property type="term" value="F:peptidase activity"/>
    <property type="evidence" value="ECO:0007669"/>
    <property type="project" value="UniProtKB-KW"/>
</dbReference>
<dbReference type="Pfam" id="PF10123">
    <property type="entry name" value="Mu-like_Pro"/>
    <property type="match status" value="1"/>
</dbReference>
<evidence type="ECO:0000256" key="1">
    <source>
        <dbReference type="SAM" id="MobiDB-lite"/>
    </source>
</evidence>
<comment type="caution">
    <text evidence="2">The sequence shown here is derived from an EMBL/GenBank/DDBJ whole genome shotgun (WGS) entry which is preliminary data.</text>
</comment>
<reference evidence="2" key="1">
    <citation type="submission" date="2023-06" db="EMBL/GenBank/DDBJ databases">
        <title>MT1 and MT2 Draft Genomes of Novel Species.</title>
        <authorList>
            <person name="Venkateswaran K."/>
        </authorList>
    </citation>
    <scope>NUCLEOTIDE SEQUENCE</scope>
    <source>
        <strain evidence="2">IIF3SC-B10</strain>
    </source>
</reference>